<name>X1A0S2_9ZZZZ</name>
<dbReference type="EMBL" id="BART01008390">
    <property type="protein sequence ID" value="GAG53886.1"/>
    <property type="molecule type" value="Genomic_DNA"/>
</dbReference>
<reference evidence="1" key="1">
    <citation type="journal article" date="2014" name="Front. Microbiol.">
        <title>High frequency of phylogenetically diverse reductive dehalogenase-homologous genes in deep subseafloor sedimentary metagenomes.</title>
        <authorList>
            <person name="Kawai M."/>
            <person name="Futagami T."/>
            <person name="Toyoda A."/>
            <person name="Takaki Y."/>
            <person name="Nishi S."/>
            <person name="Hori S."/>
            <person name="Arai W."/>
            <person name="Tsubouchi T."/>
            <person name="Morono Y."/>
            <person name="Uchiyama I."/>
            <person name="Ito T."/>
            <person name="Fujiyama A."/>
            <person name="Inagaki F."/>
            <person name="Takami H."/>
        </authorList>
    </citation>
    <scope>NUCLEOTIDE SEQUENCE</scope>
    <source>
        <strain evidence="1">Expedition CK06-06</strain>
    </source>
</reference>
<evidence type="ECO:0000313" key="1">
    <source>
        <dbReference type="EMBL" id="GAG53886.1"/>
    </source>
</evidence>
<protein>
    <submittedName>
        <fullName evidence="1">Uncharacterized protein</fullName>
    </submittedName>
</protein>
<proteinExistence type="predicted"/>
<comment type="caution">
    <text evidence="1">The sequence shown here is derived from an EMBL/GenBank/DDBJ whole genome shotgun (WGS) entry which is preliminary data.</text>
</comment>
<gene>
    <name evidence="1" type="ORF">S01H4_18884</name>
</gene>
<organism evidence="1">
    <name type="scientific">marine sediment metagenome</name>
    <dbReference type="NCBI Taxonomy" id="412755"/>
    <lineage>
        <taxon>unclassified sequences</taxon>
        <taxon>metagenomes</taxon>
        <taxon>ecological metagenomes</taxon>
    </lineage>
</organism>
<sequence length="124" mass="14113">RLLEAIISLRRKAIDADFLLTDFGPESETSEKVISVLYEALEKSKSSRTEMLFRDWKRVFSQVCAYSPGKLEGLIEHYGVAKGKKVDVEKLMFAVHTYYTLVMKLLTSEVISFFNPVFGSPLRG</sequence>
<dbReference type="AlphaFoldDB" id="X1A0S2"/>
<feature type="non-terminal residue" evidence="1">
    <location>
        <position position="1"/>
    </location>
</feature>
<accession>X1A0S2</accession>